<dbReference type="AlphaFoldDB" id="A0A183GNY9"/>
<keyword evidence="4 7" id="KW-0863">Zinc-finger</keyword>
<accession>A0A3P8DM66</accession>
<evidence type="ECO:0000256" key="6">
    <source>
        <dbReference type="ARBA" id="ARBA00023242"/>
    </source>
</evidence>
<reference evidence="12" key="2">
    <citation type="submission" date="2019-09" db="UniProtKB">
        <authorList>
            <consortium name="WormBaseParasite"/>
        </authorList>
    </citation>
    <scope>IDENTIFICATION</scope>
</reference>
<name>A0A183GNY9_HELPZ</name>
<dbReference type="PANTHER" id="PTHR24406">
    <property type="entry name" value="TRANSCRIPTIONAL REPRESSOR CTCFL-RELATED"/>
    <property type="match status" value="1"/>
</dbReference>
<keyword evidence="11" id="KW-1185">Reference proteome</keyword>
<evidence type="ECO:0000256" key="8">
    <source>
        <dbReference type="SAM" id="MobiDB-lite"/>
    </source>
</evidence>
<sequence length="642" mass="70187">GSSFDTAGLLKINSFFYSADESKDETAESSSRYNGSESECYYVVGEEEAGTDAKLAGDIAIRFSRVLMCRRCHCLCMGEQTMSDHLARCCADLRNTQGGSPPFDLEDGLLVFCVYPGNGVPNARIKCWECSSSLCSILGLRIHMAASHGVFLRVEQSSDPSSDTCKTKPAFIGATTRAINVAVGLTTDGCLPVNLEEKRKEALVARVNPAAASPHVKSSSPMVSGLAPSSEEDQGNRDESPPIVILDSPPGSVQIFDHNGPSSVEILDSGRVVSPACMDADSGVAKMQGTEVSGCPEESDIEHPAINNGKMCTAEADLMSEIDELFRSSSLECNEVMSAEDGSFASFGIGEFQDDSVDTDMATASTSSSGEAVAEKSKEPVLCEYCNLVTSTLDSLRAHYKYHTEIPNLCYLCDPPCYNLETPEVLLEHIHTAHAYPVDYSKEDGHDFELCTFCNFQMQTNQLVSHLISECYMAPCFLCGDKLVRRADRISHRKSHKEVFERWEVNMCRELVLELNRRAAEVREEREDTPSAVPKSAVADDSDDEILIVDTSKERGQTVSGSSPPQSTAPIVHNINEGDDECMMLEVVELPTGATSHAVAAPREKKFKCSMCSEMFIRKKTRDHHEQTSHRNDIISDTCEEV</sequence>
<comment type="subcellular location">
    <subcellularLocation>
        <location evidence="1">Nucleus</location>
    </subcellularLocation>
</comment>
<dbReference type="OrthoDB" id="5871033at2759"/>
<evidence type="ECO:0000313" key="12">
    <source>
        <dbReference type="WBParaSite" id="HPBE_0002440901-mRNA-1"/>
    </source>
</evidence>
<feature type="region of interest" description="Disordered" evidence="8">
    <location>
        <begin position="210"/>
        <end position="243"/>
    </location>
</feature>
<feature type="region of interest" description="Disordered" evidence="8">
    <location>
        <begin position="623"/>
        <end position="642"/>
    </location>
</feature>
<accession>A0A183GNY9</accession>
<reference evidence="10 11" key="1">
    <citation type="submission" date="2018-11" db="EMBL/GenBank/DDBJ databases">
        <authorList>
            <consortium name="Pathogen Informatics"/>
        </authorList>
    </citation>
    <scope>NUCLEOTIDE SEQUENCE [LARGE SCALE GENOMIC DNA]</scope>
</reference>
<evidence type="ECO:0000259" key="9">
    <source>
        <dbReference type="PROSITE" id="PS50157"/>
    </source>
</evidence>
<evidence type="ECO:0000256" key="2">
    <source>
        <dbReference type="ARBA" id="ARBA00022723"/>
    </source>
</evidence>
<feature type="domain" description="C2H2-type" evidence="9">
    <location>
        <begin position="607"/>
        <end position="635"/>
    </location>
</feature>
<gene>
    <name evidence="10" type="ORF">HPBE_LOCUS24408</name>
</gene>
<dbReference type="Proteomes" id="UP000050761">
    <property type="component" value="Unassembled WGS sequence"/>
</dbReference>
<evidence type="ECO:0000256" key="3">
    <source>
        <dbReference type="ARBA" id="ARBA00022737"/>
    </source>
</evidence>
<evidence type="ECO:0000313" key="11">
    <source>
        <dbReference type="Proteomes" id="UP000050761"/>
    </source>
</evidence>
<dbReference type="GO" id="GO:0005634">
    <property type="term" value="C:nucleus"/>
    <property type="evidence" value="ECO:0007669"/>
    <property type="project" value="UniProtKB-SubCell"/>
</dbReference>
<dbReference type="PROSITE" id="PS50157">
    <property type="entry name" value="ZINC_FINGER_C2H2_2"/>
    <property type="match status" value="1"/>
</dbReference>
<dbReference type="InterPro" id="IPR013087">
    <property type="entry name" value="Znf_C2H2_type"/>
</dbReference>
<dbReference type="GO" id="GO:0008270">
    <property type="term" value="F:zinc ion binding"/>
    <property type="evidence" value="ECO:0007669"/>
    <property type="project" value="UniProtKB-KW"/>
</dbReference>
<dbReference type="WBParaSite" id="HPBE_0002440901-mRNA-1">
    <property type="protein sequence ID" value="HPBE_0002440901-mRNA-1"/>
    <property type="gene ID" value="HPBE_0002440901"/>
</dbReference>
<feature type="compositionally biased region" description="Basic and acidic residues" evidence="8">
    <location>
        <begin position="623"/>
        <end position="634"/>
    </location>
</feature>
<proteinExistence type="predicted"/>
<protein>
    <submittedName>
        <fullName evidence="12">C2H2-type domain-containing protein</fullName>
    </submittedName>
</protein>
<evidence type="ECO:0000256" key="4">
    <source>
        <dbReference type="ARBA" id="ARBA00022771"/>
    </source>
</evidence>
<dbReference type="PROSITE" id="PS00028">
    <property type="entry name" value="ZINC_FINGER_C2H2_1"/>
    <property type="match status" value="2"/>
</dbReference>
<evidence type="ECO:0000256" key="5">
    <source>
        <dbReference type="ARBA" id="ARBA00022833"/>
    </source>
</evidence>
<keyword evidence="6" id="KW-0539">Nucleus</keyword>
<dbReference type="EMBL" id="UZAH01036301">
    <property type="protein sequence ID" value="VDP44841.1"/>
    <property type="molecule type" value="Genomic_DNA"/>
</dbReference>
<keyword evidence="2" id="KW-0479">Metal-binding</keyword>
<evidence type="ECO:0000313" key="10">
    <source>
        <dbReference type="EMBL" id="VDP44841.1"/>
    </source>
</evidence>
<keyword evidence="3" id="KW-0677">Repeat</keyword>
<keyword evidence="5" id="KW-0862">Zinc</keyword>
<organism evidence="11 12">
    <name type="scientific">Heligmosomoides polygyrus</name>
    <name type="common">Parasitic roundworm</name>
    <dbReference type="NCBI Taxonomy" id="6339"/>
    <lineage>
        <taxon>Eukaryota</taxon>
        <taxon>Metazoa</taxon>
        <taxon>Ecdysozoa</taxon>
        <taxon>Nematoda</taxon>
        <taxon>Chromadorea</taxon>
        <taxon>Rhabditida</taxon>
        <taxon>Rhabditina</taxon>
        <taxon>Rhabditomorpha</taxon>
        <taxon>Strongyloidea</taxon>
        <taxon>Heligmosomidae</taxon>
        <taxon>Heligmosomoides</taxon>
    </lineage>
</organism>
<dbReference type="InterPro" id="IPR050888">
    <property type="entry name" value="ZnF_C2H2-type_TF"/>
</dbReference>
<dbReference type="SMART" id="SM00355">
    <property type="entry name" value="ZnF_C2H2"/>
    <property type="match status" value="5"/>
</dbReference>
<evidence type="ECO:0000256" key="7">
    <source>
        <dbReference type="PROSITE-ProRule" id="PRU00042"/>
    </source>
</evidence>
<evidence type="ECO:0000256" key="1">
    <source>
        <dbReference type="ARBA" id="ARBA00004123"/>
    </source>
</evidence>